<evidence type="ECO:0000313" key="1">
    <source>
        <dbReference type="EMBL" id="PON47851.1"/>
    </source>
</evidence>
<dbReference type="OrthoDB" id="10390598at2759"/>
<feature type="non-terminal residue" evidence="1">
    <location>
        <position position="1"/>
    </location>
</feature>
<dbReference type="EMBL" id="JXTB01000287">
    <property type="protein sequence ID" value="PON47851.1"/>
    <property type="molecule type" value="Genomic_DNA"/>
</dbReference>
<accession>A0A2P5BGD4</accession>
<reference evidence="2" key="1">
    <citation type="submission" date="2016-06" db="EMBL/GenBank/DDBJ databases">
        <title>Parallel loss of symbiosis genes in relatives of nitrogen-fixing non-legume Parasponia.</title>
        <authorList>
            <person name="Van Velzen R."/>
            <person name="Holmer R."/>
            <person name="Bu F."/>
            <person name="Rutten L."/>
            <person name="Van Zeijl A."/>
            <person name="Liu W."/>
            <person name="Santuari L."/>
            <person name="Cao Q."/>
            <person name="Sharma T."/>
            <person name="Shen D."/>
            <person name="Roswanjaya Y."/>
            <person name="Wardhani T."/>
            <person name="Kalhor M.S."/>
            <person name="Jansen J."/>
            <person name="Van den Hoogen J."/>
            <person name="Gungor B."/>
            <person name="Hartog M."/>
            <person name="Hontelez J."/>
            <person name="Verver J."/>
            <person name="Yang W.-C."/>
            <person name="Schijlen E."/>
            <person name="Repin R."/>
            <person name="Schilthuizen M."/>
            <person name="Schranz E."/>
            <person name="Heidstra R."/>
            <person name="Miyata K."/>
            <person name="Fedorova E."/>
            <person name="Kohlen W."/>
            <person name="Bisseling T."/>
            <person name="Smit S."/>
            <person name="Geurts R."/>
        </authorList>
    </citation>
    <scope>NUCLEOTIDE SEQUENCE [LARGE SCALE GENOMIC DNA]</scope>
    <source>
        <strain evidence="2">cv. WU1-14</strain>
    </source>
</reference>
<name>A0A2P5BGD4_PARAD</name>
<sequence length="54" mass="6188">KPKDGKDELKEAFDEIDHWRELYLNPQSPVIPVPKLASRVQPQPSYYGAQYSAS</sequence>
<comment type="caution">
    <text evidence="1">The sequence shown here is derived from an EMBL/GenBank/DDBJ whole genome shotgun (WGS) entry which is preliminary data.</text>
</comment>
<organism evidence="1 2">
    <name type="scientific">Parasponia andersonii</name>
    <name type="common">Sponia andersonii</name>
    <dbReference type="NCBI Taxonomy" id="3476"/>
    <lineage>
        <taxon>Eukaryota</taxon>
        <taxon>Viridiplantae</taxon>
        <taxon>Streptophyta</taxon>
        <taxon>Embryophyta</taxon>
        <taxon>Tracheophyta</taxon>
        <taxon>Spermatophyta</taxon>
        <taxon>Magnoliopsida</taxon>
        <taxon>eudicotyledons</taxon>
        <taxon>Gunneridae</taxon>
        <taxon>Pentapetalae</taxon>
        <taxon>rosids</taxon>
        <taxon>fabids</taxon>
        <taxon>Rosales</taxon>
        <taxon>Cannabaceae</taxon>
        <taxon>Parasponia</taxon>
    </lineage>
</organism>
<protein>
    <submittedName>
        <fullName evidence="1">Uncharacterized protein</fullName>
    </submittedName>
</protein>
<evidence type="ECO:0000313" key="2">
    <source>
        <dbReference type="Proteomes" id="UP000237105"/>
    </source>
</evidence>
<dbReference type="Proteomes" id="UP000237105">
    <property type="component" value="Unassembled WGS sequence"/>
</dbReference>
<keyword evidence="2" id="KW-1185">Reference proteome</keyword>
<proteinExistence type="predicted"/>
<dbReference type="AlphaFoldDB" id="A0A2P5BGD4"/>
<gene>
    <name evidence="1" type="ORF">PanWU01x14_241610</name>
</gene>